<comment type="caution">
    <text evidence="1">The sequence shown here is derived from an EMBL/GenBank/DDBJ whole genome shotgun (WGS) entry which is preliminary data.</text>
</comment>
<accession>A0A2P4S9F7</accession>
<organism evidence="1 2">
    <name type="scientific">Bambusicola thoracicus</name>
    <name type="common">Chinese bamboo-partridge</name>
    <name type="synonym">Perdix thoracica</name>
    <dbReference type="NCBI Taxonomy" id="9083"/>
    <lineage>
        <taxon>Eukaryota</taxon>
        <taxon>Metazoa</taxon>
        <taxon>Chordata</taxon>
        <taxon>Craniata</taxon>
        <taxon>Vertebrata</taxon>
        <taxon>Euteleostomi</taxon>
        <taxon>Archelosauria</taxon>
        <taxon>Archosauria</taxon>
        <taxon>Dinosauria</taxon>
        <taxon>Saurischia</taxon>
        <taxon>Theropoda</taxon>
        <taxon>Coelurosauria</taxon>
        <taxon>Aves</taxon>
        <taxon>Neognathae</taxon>
        <taxon>Galloanserae</taxon>
        <taxon>Galliformes</taxon>
        <taxon>Phasianidae</taxon>
        <taxon>Perdicinae</taxon>
        <taxon>Bambusicola</taxon>
    </lineage>
</organism>
<evidence type="ECO:0000313" key="2">
    <source>
        <dbReference type="Proteomes" id="UP000237246"/>
    </source>
</evidence>
<dbReference type="Proteomes" id="UP000237246">
    <property type="component" value="Unassembled WGS sequence"/>
</dbReference>
<protein>
    <submittedName>
        <fullName evidence="1">Uncharacterized protein</fullName>
    </submittedName>
</protein>
<proteinExistence type="predicted"/>
<dbReference type="AlphaFoldDB" id="A0A2P4S9F7"/>
<dbReference type="EMBL" id="PPHD01078719">
    <property type="protein sequence ID" value="POI20740.1"/>
    <property type="molecule type" value="Genomic_DNA"/>
</dbReference>
<name>A0A2P4S9F7_BAMTH</name>
<reference evidence="1 2" key="1">
    <citation type="submission" date="2018-01" db="EMBL/GenBank/DDBJ databases">
        <title>Comparison of the Chinese Bamboo Partridge and Red Junglefowl genome sequences highlights the importance of demography in genome evolution.</title>
        <authorList>
            <person name="Tiley G.P."/>
            <person name="Kimball R.T."/>
            <person name="Braun E.L."/>
            <person name="Burleigh J.G."/>
        </authorList>
    </citation>
    <scope>NUCLEOTIDE SEQUENCE [LARGE SCALE GENOMIC DNA]</scope>
    <source>
        <strain evidence="1">RTK389</strain>
        <tissue evidence="1">Blood</tissue>
    </source>
</reference>
<sequence>MELITKSFDLSNVIKVIQNGRRHSI</sequence>
<keyword evidence="2" id="KW-1185">Reference proteome</keyword>
<gene>
    <name evidence="1" type="ORF">CIB84_015513</name>
</gene>
<evidence type="ECO:0000313" key="1">
    <source>
        <dbReference type="EMBL" id="POI20740.1"/>
    </source>
</evidence>